<proteinExistence type="inferred from homology"/>
<gene>
    <name evidence="7" type="primary">crtI</name>
    <name evidence="7" type="ORF">FO442_12470</name>
</gene>
<dbReference type="GO" id="GO:0016491">
    <property type="term" value="F:oxidoreductase activity"/>
    <property type="evidence" value="ECO:0007669"/>
    <property type="project" value="UniProtKB-KW"/>
</dbReference>
<keyword evidence="8" id="KW-1185">Reference proteome</keyword>
<evidence type="ECO:0000313" key="7">
    <source>
        <dbReference type="EMBL" id="TSJ41900.1"/>
    </source>
</evidence>
<dbReference type="Pfam" id="PF01593">
    <property type="entry name" value="Amino_oxidase"/>
    <property type="match status" value="1"/>
</dbReference>
<dbReference type="GO" id="GO:0016117">
    <property type="term" value="P:carotenoid biosynthetic process"/>
    <property type="evidence" value="ECO:0007669"/>
    <property type="project" value="UniProtKB-KW"/>
</dbReference>
<evidence type="ECO:0000256" key="5">
    <source>
        <dbReference type="RuleBase" id="RU362075"/>
    </source>
</evidence>
<dbReference type="NCBIfam" id="NF042421">
    <property type="entry name" value="hydcarot_desat_CrtD"/>
    <property type="match status" value="1"/>
</dbReference>
<protein>
    <submittedName>
        <fullName evidence="7">Phytoene desaturase</fullName>
    </submittedName>
</protein>
<dbReference type="Proteomes" id="UP000316008">
    <property type="component" value="Unassembled WGS sequence"/>
</dbReference>
<evidence type="ECO:0000259" key="6">
    <source>
        <dbReference type="Pfam" id="PF01593"/>
    </source>
</evidence>
<dbReference type="Gene3D" id="3.50.50.60">
    <property type="entry name" value="FAD/NAD(P)-binding domain"/>
    <property type="match status" value="2"/>
</dbReference>
<dbReference type="InterPro" id="IPR036188">
    <property type="entry name" value="FAD/NAD-bd_sf"/>
</dbReference>
<evidence type="ECO:0000256" key="2">
    <source>
        <dbReference type="ARBA" id="ARBA00006046"/>
    </source>
</evidence>
<dbReference type="InterPro" id="IPR002937">
    <property type="entry name" value="Amino_oxidase"/>
</dbReference>
<reference evidence="7 8" key="1">
    <citation type="submission" date="2019-07" db="EMBL/GenBank/DDBJ databases">
        <authorList>
            <person name="Huq M.A."/>
        </authorList>
    </citation>
    <scope>NUCLEOTIDE SEQUENCE [LARGE SCALE GENOMIC DNA]</scope>
    <source>
        <strain evidence="7 8">MAH-3</strain>
    </source>
</reference>
<keyword evidence="4 5" id="KW-0560">Oxidoreductase</keyword>
<dbReference type="PANTHER" id="PTHR43734">
    <property type="entry name" value="PHYTOENE DESATURASE"/>
    <property type="match status" value="1"/>
</dbReference>
<dbReference type="PANTHER" id="PTHR43734:SF7">
    <property type="entry name" value="4,4'-DIAPONEUROSPORENE OXYGENASE"/>
    <property type="match status" value="1"/>
</dbReference>
<dbReference type="AlphaFoldDB" id="A0A556MPP8"/>
<dbReference type="NCBIfam" id="TIGR02734">
    <property type="entry name" value="crtI_fam"/>
    <property type="match status" value="1"/>
</dbReference>
<evidence type="ECO:0000313" key="8">
    <source>
        <dbReference type="Proteomes" id="UP000316008"/>
    </source>
</evidence>
<name>A0A556MPP8_9FLAO</name>
<accession>A0A556MPP8</accession>
<evidence type="ECO:0000256" key="1">
    <source>
        <dbReference type="ARBA" id="ARBA00004829"/>
    </source>
</evidence>
<keyword evidence="3 5" id="KW-0125">Carotenoid biosynthesis</keyword>
<feature type="domain" description="Amine oxidase" evidence="6">
    <location>
        <begin position="12"/>
        <end position="484"/>
    </location>
</feature>
<dbReference type="OrthoDB" id="9774675at2"/>
<dbReference type="InterPro" id="IPR014105">
    <property type="entry name" value="Carotenoid/retinoid_OxRdtase"/>
</dbReference>
<comment type="similarity">
    <text evidence="2 5">Belongs to the carotenoid/retinoid oxidoreductase family.</text>
</comment>
<dbReference type="RefSeq" id="WP_144333534.1">
    <property type="nucleotide sequence ID" value="NZ_VLPL01000006.1"/>
</dbReference>
<evidence type="ECO:0000256" key="3">
    <source>
        <dbReference type="ARBA" id="ARBA00022746"/>
    </source>
</evidence>
<dbReference type="SUPFAM" id="SSF51905">
    <property type="entry name" value="FAD/NAD(P)-binding domain"/>
    <property type="match status" value="1"/>
</dbReference>
<evidence type="ECO:0000256" key="4">
    <source>
        <dbReference type="ARBA" id="ARBA00023002"/>
    </source>
</evidence>
<comment type="pathway">
    <text evidence="1 5">Carotenoid biosynthesis.</text>
</comment>
<dbReference type="EMBL" id="VLPL01000006">
    <property type="protein sequence ID" value="TSJ41900.1"/>
    <property type="molecule type" value="Genomic_DNA"/>
</dbReference>
<sequence>MSKEAIVIGSGIAGIASAIRLTKKGYAVSVFEANSYAGGKLTSIQLGNYRFDAGPSLFTLPHLVDELFTLCGKNPRDYFAYQQLDILCHYFYEDGTILHAFSDQSKFLNEIESKLNVDSMPLKKYLEHSAYLFERTRHSFLEKSLHQFSTYLSLDILKTVSSIRKLNLFDSMHEVNNKRLNHPKLIQLFDRFATYNGSSPYKAPGVLSSIPHLEFGVGSYFPIEGMHHILTACMTLAEEIGVRFHFNERVKNIQTVNRKIKGIETGKGFYPADLIISNCDVKQSYNQLIPEHKSPKKTMNQEPSSSALIFYWGINRSFPELDVHNILFSNDYKKEFEAIFEENTVSEDPTVYIHVSSKVVTGDAPEGKENWFVMINVPANQGQDWEKLRTCVRKTIIKKMNRILKTDIESLIEEEDYLDPVRISDRTNSFAGALYGASSNNRMAAFFRHPNFSKINGLYFAGGSVHPGGGIPLCLLSAKIATDLIPSL</sequence>
<organism evidence="7 8">
    <name type="scientific">Fluviicola chungangensis</name>
    <dbReference type="NCBI Taxonomy" id="2597671"/>
    <lineage>
        <taxon>Bacteria</taxon>
        <taxon>Pseudomonadati</taxon>
        <taxon>Bacteroidota</taxon>
        <taxon>Flavobacteriia</taxon>
        <taxon>Flavobacteriales</taxon>
        <taxon>Crocinitomicaceae</taxon>
        <taxon>Fluviicola</taxon>
    </lineage>
</organism>
<dbReference type="InterPro" id="IPR054840">
    <property type="entry name" value="hydcarot_desat_CrtD"/>
</dbReference>
<comment type="caution">
    <text evidence="7">The sequence shown here is derived from an EMBL/GenBank/DDBJ whole genome shotgun (WGS) entry which is preliminary data.</text>
</comment>